<organism evidence="1 2">
    <name type="scientific">Roseovarius marisflavi</name>
    <dbReference type="NCBI Taxonomy" id="1054996"/>
    <lineage>
        <taxon>Bacteria</taxon>
        <taxon>Pseudomonadati</taxon>
        <taxon>Pseudomonadota</taxon>
        <taxon>Alphaproteobacteria</taxon>
        <taxon>Rhodobacterales</taxon>
        <taxon>Roseobacteraceae</taxon>
        <taxon>Roseovarius</taxon>
    </lineage>
</organism>
<dbReference type="Proteomes" id="UP000184191">
    <property type="component" value="Unassembled WGS sequence"/>
</dbReference>
<gene>
    <name evidence="1" type="ORF">SAMN05444414_11127</name>
</gene>
<sequence length="59" mass="6823">MSRENIIELEIIILGYVERYGLTERARRYFVNQSSKINASAQCKLLSNEEECGLEKQGK</sequence>
<protein>
    <submittedName>
        <fullName evidence="1">Uncharacterized protein</fullName>
    </submittedName>
</protein>
<accession>A0A1M6ZST0</accession>
<name>A0A1M6ZST0_9RHOB</name>
<reference evidence="2" key="1">
    <citation type="submission" date="2016-11" db="EMBL/GenBank/DDBJ databases">
        <authorList>
            <person name="Varghese N."/>
            <person name="Submissions S."/>
        </authorList>
    </citation>
    <scope>NUCLEOTIDE SEQUENCE [LARGE SCALE GENOMIC DNA]</scope>
    <source>
        <strain evidence="2">DSM 29327</strain>
    </source>
</reference>
<evidence type="ECO:0000313" key="1">
    <source>
        <dbReference type="EMBL" id="SHL33459.1"/>
    </source>
</evidence>
<evidence type="ECO:0000313" key="2">
    <source>
        <dbReference type="Proteomes" id="UP000184191"/>
    </source>
</evidence>
<dbReference type="AlphaFoldDB" id="A0A1M6ZST0"/>
<proteinExistence type="predicted"/>
<keyword evidence="2" id="KW-1185">Reference proteome</keyword>
<dbReference type="EMBL" id="FRBN01000011">
    <property type="protein sequence ID" value="SHL33459.1"/>
    <property type="molecule type" value="Genomic_DNA"/>
</dbReference>